<feature type="repeat" description="ANK" evidence="3">
    <location>
        <begin position="189"/>
        <end position="221"/>
    </location>
</feature>
<feature type="compositionally biased region" description="Pro residues" evidence="4">
    <location>
        <begin position="1104"/>
        <end position="1117"/>
    </location>
</feature>
<dbReference type="PRINTS" id="PR01415">
    <property type="entry name" value="ANKYRIN"/>
</dbReference>
<proteinExistence type="predicted"/>
<dbReference type="PROSITE" id="PS50088">
    <property type="entry name" value="ANK_REPEAT"/>
    <property type="match status" value="5"/>
</dbReference>
<evidence type="ECO:0000256" key="3">
    <source>
        <dbReference type="PROSITE-ProRule" id="PRU00023"/>
    </source>
</evidence>
<feature type="compositionally biased region" description="Low complexity" evidence="4">
    <location>
        <begin position="1315"/>
        <end position="1324"/>
    </location>
</feature>
<dbReference type="InterPro" id="IPR002110">
    <property type="entry name" value="Ankyrin_rpt"/>
</dbReference>
<feature type="compositionally biased region" description="Polar residues" evidence="4">
    <location>
        <begin position="692"/>
        <end position="702"/>
    </location>
</feature>
<name>A0A0K2U2M5_LEPSM</name>
<dbReference type="InterPro" id="IPR006020">
    <property type="entry name" value="PTB/PI_dom"/>
</dbReference>
<feature type="repeat" description="ANK" evidence="3">
    <location>
        <begin position="49"/>
        <end position="81"/>
    </location>
</feature>
<evidence type="ECO:0000256" key="2">
    <source>
        <dbReference type="ARBA" id="ARBA00023043"/>
    </source>
</evidence>
<feature type="compositionally biased region" description="Polar residues" evidence="4">
    <location>
        <begin position="498"/>
        <end position="512"/>
    </location>
</feature>
<dbReference type="Pfam" id="PF13857">
    <property type="entry name" value="Ank_5"/>
    <property type="match status" value="1"/>
</dbReference>
<dbReference type="PROSITE" id="PS01179">
    <property type="entry name" value="PID"/>
    <property type="match status" value="1"/>
</dbReference>
<dbReference type="Gene3D" id="1.10.150.50">
    <property type="entry name" value="Transcription Factor, Ets-1"/>
    <property type="match status" value="2"/>
</dbReference>
<keyword evidence="2 3" id="KW-0040">ANK repeat</keyword>
<dbReference type="SMART" id="SM00454">
    <property type="entry name" value="SAM"/>
    <property type="match status" value="2"/>
</dbReference>
<dbReference type="InterPro" id="IPR013761">
    <property type="entry name" value="SAM/pointed_sf"/>
</dbReference>
<dbReference type="PROSITE" id="PS50297">
    <property type="entry name" value="ANK_REP_REGION"/>
    <property type="match status" value="4"/>
</dbReference>
<evidence type="ECO:0000256" key="4">
    <source>
        <dbReference type="SAM" id="MobiDB-lite"/>
    </source>
</evidence>
<evidence type="ECO:0000256" key="1">
    <source>
        <dbReference type="ARBA" id="ARBA00022737"/>
    </source>
</evidence>
<dbReference type="InterPro" id="IPR001660">
    <property type="entry name" value="SAM"/>
</dbReference>
<keyword evidence="1" id="KW-0677">Repeat</keyword>
<feature type="region of interest" description="Disordered" evidence="4">
    <location>
        <begin position="692"/>
        <end position="711"/>
    </location>
</feature>
<dbReference type="Pfam" id="PF07647">
    <property type="entry name" value="SAM_2"/>
    <property type="match status" value="1"/>
</dbReference>
<dbReference type="InterPro" id="IPR011993">
    <property type="entry name" value="PH-like_dom_sf"/>
</dbReference>
<feature type="compositionally biased region" description="Polar residues" evidence="4">
    <location>
        <begin position="813"/>
        <end position="833"/>
    </location>
</feature>
<dbReference type="InterPro" id="IPR036770">
    <property type="entry name" value="Ankyrin_rpt-contain_sf"/>
</dbReference>
<feature type="domain" description="SAM" evidence="6">
    <location>
        <begin position="972"/>
        <end position="1028"/>
    </location>
</feature>
<feature type="non-terminal residue" evidence="7">
    <location>
        <position position="1"/>
    </location>
</feature>
<evidence type="ECO:0000313" key="7">
    <source>
        <dbReference type="EMBL" id="CDW32448.1"/>
    </source>
</evidence>
<dbReference type="EMBL" id="HACA01015087">
    <property type="protein sequence ID" value="CDW32448.1"/>
    <property type="molecule type" value="Transcribed_RNA"/>
</dbReference>
<dbReference type="PANTHER" id="PTHR24174">
    <property type="entry name" value="ANKYRIN REPEAT AND STERILE ALPHA MOTIF DOMAIN-CONTAINING PROTEIN 1"/>
    <property type="match status" value="1"/>
</dbReference>
<feature type="compositionally biased region" description="Polar residues" evidence="4">
    <location>
        <begin position="1032"/>
        <end position="1042"/>
    </location>
</feature>
<feature type="region of interest" description="Disordered" evidence="4">
    <location>
        <begin position="465"/>
        <end position="555"/>
    </location>
</feature>
<dbReference type="PANTHER" id="PTHR24174:SF1">
    <property type="entry name" value="IP14385P"/>
    <property type="match status" value="1"/>
</dbReference>
<feature type="compositionally biased region" description="Basic and acidic residues" evidence="4">
    <location>
        <begin position="520"/>
        <end position="541"/>
    </location>
</feature>
<dbReference type="SUPFAM" id="SSF48403">
    <property type="entry name" value="Ankyrin repeat"/>
    <property type="match status" value="1"/>
</dbReference>
<feature type="repeat" description="ANK" evidence="3">
    <location>
        <begin position="157"/>
        <end position="189"/>
    </location>
</feature>
<feature type="domain" description="SAM" evidence="6">
    <location>
        <begin position="888"/>
        <end position="954"/>
    </location>
</feature>
<feature type="region of interest" description="Disordered" evidence="4">
    <location>
        <begin position="367"/>
        <end position="442"/>
    </location>
</feature>
<feature type="repeat" description="ANK" evidence="3">
    <location>
        <begin position="85"/>
        <end position="117"/>
    </location>
</feature>
<organism evidence="7">
    <name type="scientific">Lepeophtheirus salmonis</name>
    <name type="common">Salmon louse</name>
    <name type="synonym">Caligus salmonis</name>
    <dbReference type="NCBI Taxonomy" id="72036"/>
    <lineage>
        <taxon>Eukaryota</taxon>
        <taxon>Metazoa</taxon>
        <taxon>Ecdysozoa</taxon>
        <taxon>Arthropoda</taxon>
        <taxon>Crustacea</taxon>
        <taxon>Multicrustacea</taxon>
        <taxon>Hexanauplia</taxon>
        <taxon>Copepoda</taxon>
        <taxon>Siphonostomatoida</taxon>
        <taxon>Caligidae</taxon>
        <taxon>Lepeophtheirus</taxon>
    </lineage>
</organism>
<dbReference type="Pfam" id="PF12796">
    <property type="entry name" value="Ank_2"/>
    <property type="match status" value="2"/>
</dbReference>
<sequence>SLRRANGSGTNCRDGNGYTALHYAALNGYKDIVELLLTYEASCNSVDQKGSSPLHLASWAGRFQIVEILLTHGPSVANPNLANADQETALHSASQYGHLEVVDLLLKYGADPNIKNARDETALDLAAQYGRVDTTSLLLTLHPELVCPYTAYGGTLYRHTPLHLASQNGHKEVIELILKAGFDINVRTPRGTALHEAAICGKIYVVEVLLQENVNPSLQDSNGKTVIDVMNDIKTPVSKEIIKIILEHGGNLLVSSPYENLSSSLSQSLDTYSLDLDLNTLSSSSLHHSSISSVAFAGGGGGAPRLRPRSAKSVEDILDRRISSFSATSGCSESTLTTAQDEVDSILFSNEGDTLLEFRQADTISISSNGSAPVLNSSSTFRNHGDESSTKVGDNNNFEDEESNNRTLTREKSPPPAIPPKPTQKPAIPAKPAHIRPGLKPVKIPKIDDKIILNQTEHGGVETIFSNLTDIPPPKPPRRNVSVSPIRKDAPIEPDELNLSSMESSQKTYSSKSCDELDDVVLKDGQKERGKTMNKYEDEVKNPSSSSPSNADVVSRHSCDEVMMTRSFHEGEISDTSSQLSSDCQRCLLNSISNRTMSLDCEGFWTSSGQARLISQRQYKRKIKRDTPGYVTLERRRGDKKTNKIHVNKVEDEVDGFILDNGLDTIKVSKTTYKLETQNQEPDSIELMEIPTSPTNYEQPSTPECDPPSPARAEEEISKVIEILSKESKRHKRSKGTEIEEAYLFPIGKRNKLESKKVLQFASIGVGTDSGMNCINTTTMTNNQNTTSNNKIMELNILDDPGNKEVVNKEDSGSLNPNDSGAGSTEATRTSSILSPFDEKDEWLKISQIIDSFGTDIIGVDAKMNDEEETVKEESDSPQYSTWKRQEKVLNSVPEWLQYISCQQYADNFEVNGYDHLDFIGEGFISKEDLSDMGIKNENDCKHILESLISLKLSSVLMVETDPKTKISSIPEDVETWLESLHLSNYSEDFKKNNYDDMNRVKKIWDEELRTLLNIHKKGHRKRMLLSLMASSGDQTGSNAKSGFTAIDNRCKPPPLSQEQSSQASVPSKNDPSIGEHQHNTLQKQSSSTSSKKKRGKEENSPSKTPPPVSKAHPLPPKLLKSKTTLMGRESLNLSGSNILSTTLGRRKKKTAPSTPAESNKKTSSKEEKIYLSYGVKYFGKKTVKDFKGNDSTKGAIEQIRRAKAGRLRYLLITDKTVTVIKRDTKEAVEVHNIDNICCVVHDKDDPRIMGYISNDKQKLTHVFSTDCKEKTSEILSVICEGFGEMRSKVKYQDPILPSSTGIIPGVLGNTPVASSGSDTKTSSPPSPVSKSKSDFLVSRMKLFFQGSSSSSSTNDSPSSIAPPIAVQSSISSSGAKSQEARRKRGGSVDDLIDRLDEPLTNESRLKSISTKNLNIIGSRTSSSSSSSSGAKSTVEEVKITTV</sequence>
<reference evidence="7" key="1">
    <citation type="submission" date="2014-05" db="EMBL/GenBank/DDBJ databases">
        <authorList>
            <person name="Chronopoulou M."/>
        </authorList>
    </citation>
    <scope>NUCLEOTIDE SEQUENCE</scope>
    <source>
        <tissue evidence="7">Whole organism</tissue>
    </source>
</reference>
<feature type="region of interest" description="Disordered" evidence="4">
    <location>
        <begin position="1308"/>
        <end position="1333"/>
    </location>
</feature>
<dbReference type="OrthoDB" id="5314041at2759"/>
<feature type="region of interest" description="Disordered" evidence="4">
    <location>
        <begin position="1032"/>
        <end position="1166"/>
    </location>
</feature>
<feature type="region of interest" description="Disordered" evidence="4">
    <location>
        <begin position="1347"/>
        <end position="1443"/>
    </location>
</feature>
<dbReference type="PROSITE" id="PS50105">
    <property type="entry name" value="SAM_DOMAIN"/>
    <property type="match status" value="2"/>
</dbReference>
<feature type="compositionally biased region" description="Basic and acidic residues" evidence="4">
    <location>
        <begin position="1434"/>
        <end position="1443"/>
    </location>
</feature>
<dbReference type="Gene3D" id="2.30.29.30">
    <property type="entry name" value="Pleckstrin-homology domain (PH domain)/Phosphotyrosine-binding domain (PTB)"/>
    <property type="match status" value="1"/>
</dbReference>
<dbReference type="SMART" id="SM00248">
    <property type="entry name" value="ANK"/>
    <property type="match status" value="7"/>
</dbReference>
<protein>
    <submittedName>
        <fullName evidence="7">Uncharacterized protein</fullName>
    </submittedName>
</protein>
<dbReference type="Gene3D" id="1.25.40.20">
    <property type="entry name" value="Ankyrin repeat-containing domain"/>
    <property type="match status" value="3"/>
</dbReference>
<feature type="compositionally biased region" description="Polar residues" evidence="4">
    <location>
        <begin position="367"/>
        <end position="382"/>
    </location>
</feature>
<feature type="compositionally biased region" description="Polar residues" evidence="4">
    <location>
        <begin position="1057"/>
        <end position="1071"/>
    </location>
</feature>
<dbReference type="GO" id="GO:0005829">
    <property type="term" value="C:cytosol"/>
    <property type="evidence" value="ECO:0007669"/>
    <property type="project" value="TreeGrafter"/>
</dbReference>
<dbReference type="SUPFAM" id="SSF50729">
    <property type="entry name" value="PH domain-like"/>
    <property type="match status" value="1"/>
</dbReference>
<accession>A0A0K2U2M5</accession>
<dbReference type="InterPro" id="IPR033635">
    <property type="entry name" value="ANKS1/Caskin"/>
</dbReference>
<evidence type="ECO:0000259" key="6">
    <source>
        <dbReference type="PROSITE" id="PS50105"/>
    </source>
</evidence>
<feature type="compositionally biased region" description="Low complexity" evidence="4">
    <location>
        <begin position="1348"/>
        <end position="1378"/>
    </location>
</feature>
<dbReference type="SUPFAM" id="SSF47769">
    <property type="entry name" value="SAM/Pointed domain"/>
    <property type="match status" value="2"/>
</dbReference>
<evidence type="ECO:0000259" key="5">
    <source>
        <dbReference type="PROSITE" id="PS01179"/>
    </source>
</evidence>
<feature type="compositionally biased region" description="Basic and acidic residues" evidence="4">
    <location>
        <begin position="801"/>
        <end position="812"/>
    </location>
</feature>
<feature type="compositionally biased region" description="Pro residues" evidence="4">
    <location>
        <begin position="414"/>
        <end position="423"/>
    </location>
</feature>
<feature type="repeat" description="ANK" evidence="3">
    <location>
        <begin position="16"/>
        <end position="48"/>
    </location>
</feature>
<feature type="region of interest" description="Disordered" evidence="4">
    <location>
        <begin position="801"/>
        <end position="833"/>
    </location>
</feature>
<dbReference type="Pfam" id="PF00536">
    <property type="entry name" value="SAM_1"/>
    <property type="match status" value="1"/>
</dbReference>
<feature type="domain" description="PID" evidence="5">
    <location>
        <begin position="1173"/>
        <end position="1264"/>
    </location>
</feature>
<feature type="compositionally biased region" description="Polar residues" evidence="4">
    <location>
        <begin position="1132"/>
        <end position="1144"/>
    </location>
</feature>
<feature type="compositionally biased region" description="Polar residues" evidence="4">
    <location>
        <begin position="1401"/>
        <end position="1421"/>
    </location>
</feature>